<name>Q11N83_CHESB</name>
<proteinExistence type="predicted"/>
<evidence type="ECO:0000256" key="1">
    <source>
        <dbReference type="SAM" id="MobiDB-lite"/>
    </source>
</evidence>
<gene>
    <name evidence="2" type="ordered locus">Meso_4141</name>
</gene>
<geneLocation type="plasmid" evidence="2">
    <name>1</name>
</geneLocation>
<protein>
    <submittedName>
        <fullName evidence="2">Uncharacterized protein</fullName>
    </submittedName>
</protein>
<dbReference type="HOGENOM" id="CLU_1831554_0_0_5"/>
<reference evidence="2" key="1">
    <citation type="submission" date="2006-06" db="EMBL/GenBank/DDBJ databases">
        <title>Complete sequence of Plasmid 1 of Chelativorans sp. BNC1.</title>
        <authorList>
            <consortium name="US DOE Joint Genome Institute"/>
            <person name="Copeland A."/>
            <person name="Lucas S."/>
            <person name="Lapidus A."/>
            <person name="Barry K."/>
            <person name="Detter J.C."/>
            <person name="Glavina del Rio T."/>
            <person name="Hammon N."/>
            <person name="Israni S."/>
            <person name="Dalin E."/>
            <person name="Tice H."/>
            <person name="Pitluck S."/>
            <person name="Chertkov O."/>
            <person name="Brettin T."/>
            <person name="Bruce D."/>
            <person name="Han C."/>
            <person name="Tapia R."/>
            <person name="Gilna P."/>
            <person name="Schmutz J."/>
            <person name="Larimer F."/>
            <person name="Land M."/>
            <person name="Hauser L."/>
            <person name="Kyrpides N."/>
            <person name="Mikhailova N."/>
            <person name="Richardson P."/>
        </authorList>
    </citation>
    <scope>NUCLEOTIDE SEQUENCE</scope>
    <source>
        <strain evidence="2">BNC1</strain>
        <plasmid evidence="2">1</plasmid>
    </source>
</reference>
<organism evidence="2">
    <name type="scientific">Chelativorans sp. (strain BNC1)</name>
    <dbReference type="NCBI Taxonomy" id="266779"/>
    <lineage>
        <taxon>Bacteria</taxon>
        <taxon>Pseudomonadati</taxon>
        <taxon>Pseudomonadota</taxon>
        <taxon>Alphaproteobacteria</taxon>
        <taxon>Hyphomicrobiales</taxon>
        <taxon>Phyllobacteriaceae</taxon>
        <taxon>Chelativorans</taxon>
    </lineage>
</organism>
<dbReference type="EMBL" id="CP000389">
    <property type="protein sequence ID" value="ABG61125.1"/>
    <property type="molecule type" value="Genomic_DNA"/>
</dbReference>
<dbReference type="AlphaFoldDB" id="Q11N83"/>
<dbReference type="KEGG" id="mes:Meso_4141"/>
<feature type="region of interest" description="Disordered" evidence="1">
    <location>
        <begin position="121"/>
        <end position="140"/>
    </location>
</feature>
<dbReference type="OrthoDB" id="7472701at2"/>
<accession>Q11N83</accession>
<sequence>MKPVSASTERALRAALIRLVSGNAARTDGRLTIAGLAREAGVSRATANRAPVILAELRRVAEAAKLSRLEEPRSPQNATERDRRERENVVAQHIQARALLHRADERRIGARMRPLLYEIKPPQRDVPSVPPATLLARHRR</sequence>
<keyword evidence="2" id="KW-0614">Plasmid</keyword>
<feature type="region of interest" description="Disordered" evidence="1">
    <location>
        <begin position="65"/>
        <end position="88"/>
    </location>
</feature>
<evidence type="ECO:0000313" key="2">
    <source>
        <dbReference type="EMBL" id="ABG61125.1"/>
    </source>
</evidence>